<reference evidence="3 4" key="1">
    <citation type="journal article" date="2024" name="Science">
        <title>Giant polyketide synthase enzymes in the biosynthesis of giant marine polyether toxins.</title>
        <authorList>
            <person name="Fallon T.R."/>
            <person name="Shende V.V."/>
            <person name="Wierzbicki I.H."/>
            <person name="Pendleton A.L."/>
            <person name="Watervoot N.F."/>
            <person name="Auber R.P."/>
            <person name="Gonzalez D.J."/>
            <person name="Wisecaver J.H."/>
            <person name="Moore B.S."/>
        </authorList>
    </citation>
    <scope>NUCLEOTIDE SEQUENCE [LARGE SCALE GENOMIC DNA]</scope>
    <source>
        <strain evidence="3 4">12B1</strain>
    </source>
</reference>
<feature type="compositionally biased region" description="Acidic residues" evidence="1">
    <location>
        <begin position="325"/>
        <end position="334"/>
    </location>
</feature>
<evidence type="ECO:0000259" key="2">
    <source>
        <dbReference type="Pfam" id="PF09747"/>
    </source>
</evidence>
<feature type="compositionally biased region" description="Acidic residues" evidence="1">
    <location>
        <begin position="164"/>
        <end position="177"/>
    </location>
</feature>
<dbReference type="InterPro" id="IPR018613">
    <property type="entry name" value="Ccdc97-like"/>
</dbReference>
<keyword evidence="4" id="KW-1185">Reference proteome</keyword>
<feature type="domain" description="CCD97-like C-terminal" evidence="2">
    <location>
        <begin position="87"/>
        <end position="329"/>
    </location>
</feature>
<name>A0AB34IZ57_PRYPA</name>
<dbReference type="EMBL" id="JBGBPQ010000016">
    <property type="protein sequence ID" value="KAL1508482.1"/>
    <property type="molecule type" value="Genomic_DNA"/>
</dbReference>
<dbReference type="InterPro" id="IPR040233">
    <property type="entry name" value="CCD97-like_C"/>
</dbReference>
<evidence type="ECO:0000256" key="1">
    <source>
        <dbReference type="SAM" id="MobiDB-lite"/>
    </source>
</evidence>
<dbReference type="AlphaFoldDB" id="A0AB34IZ57"/>
<dbReference type="Proteomes" id="UP001515480">
    <property type="component" value="Unassembled WGS sequence"/>
</dbReference>
<dbReference type="Pfam" id="PF09747">
    <property type="entry name" value="CCD97-like_C"/>
    <property type="match status" value="1"/>
</dbReference>
<accession>A0AB34IZ57</accession>
<evidence type="ECO:0000313" key="4">
    <source>
        <dbReference type="Proteomes" id="UP001515480"/>
    </source>
</evidence>
<feature type="compositionally biased region" description="Basic and acidic residues" evidence="1">
    <location>
        <begin position="307"/>
        <end position="324"/>
    </location>
</feature>
<protein>
    <recommendedName>
        <fullName evidence="2">CCD97-like C-terminal domain-containing protein</fullName>
    </recommendedName>
</protein>
<comment type="caution">
    <text evidence="3">The sequence shown here is derived from an EMBL/GenBank/DDBJ whole genome shotgun (WGS) entry which is preliminary data.</text>
</comment>
<gene>
    <name evidence="3" type="ORF">AB1Y20_004583</name>
</gene>
<dbReference type="PANTHER" id="PTHR31840:SF1">
    <property type="entry name" value="COILED-COIL DOMAIN-CONTAINING PROTEIN 97"/>
    <property type="match status" value="1"/>
</dbReference>
<feature type="region of interest" description="Disordered" evidence="1">
    <location>
        <begin position="303"/>
        <end position="334"/>
    </location>
</feature>
<organism evidence="3 4">
    <name type="scientific">Prymnesium parvum</name>
    <name type="common">Toxic golden alga</name>
    <dbReference type="NCBI Taxonomy" id="97485"/>
    <lineage>
        <taxon>Eukaryota</taxon>
        <taxon>Haptista</taxon>
        <taxon>Haptophyta</taxon>
        <taxon>Prymnesiophyceae</taxon>
        <taxon>Prymnesiales</taxon>
        <taxon>Prymnesiaceae</taxon>
        <taxon>Prymnesium</taxon>
    </lineage>
</organism>
<evidence type="ECO:0000313" key="3">
    <source>
        <dbReference type="EMBL" id="KAL1508482.1"/>
    </source>
</evidence>
<dbReference type="PANTHER" id="PTHR31840">
    <property type="entry name" value="COILED-COIL DOMAIN-CONTAINING PROTEIN 97"/>
    <property type="match status" value="1"/>
</dbReference>
<sequence>MDIASLVARPNFIAKEPGGHGEPYGASELVTRLVILRQKDPALFLERYGGFLRGDELSHFDGLADDYEVGWHLKRLRKSASQTTCRNRRFRYLEELEARGEYFSDHAMRQRAPQLYYQFIGRFADDEQLAFREDESLSERLLANIDVEESRKERLVAEAAEAMEATEEEEDSTDDDHGDGIHVMNSRPVVVPRGSEIAPHLSTSASGNLDVEEMDEVEDQEDYISCGNEILEAERRAEERRQLNQEAVDADAAVAPAVAAAQAAAARLAAEEEARRQSLREEFVRLMRERFLNGEDCAFFDYPAVDDNERYDDTEQQSRDAEERWFDDDSDEEL</sequence>
<proteinExistence type="predicted"/>
<feature type="region of interest" description="Disordered" evidence="1">
    <location>
        <begin position="162"/>
        <end position="183"/>
    </location>
</feature>